<dbReference type="Pfam" id="PF13458">
    <property type="entry name" value="Peripla_BP_6"/>
    <property type="match status" value="1"/>
</dbReference>
<keyword evidence="4" id="KW-1185">Reference proteome</keyword>
<accession>A0AAE3FYX2</accession>
<dbReference type="RefSeq" id="WP_250585244.1">
    <property type="nucleotide sequence ID" value="NZ_JAKRVX010000006.1"/>
</dbReference>
<dbReference type="SUPFAM" id="SSF53822">
    <property type="entry name" value="Periplasmic binding protein-like I"/>
    <property type="match status" value="1"/>
</dbReference>
<evidence type="ECO:0000259" key="2">
    <source>
        <dbReference type="Pfam" id="PF13458"/>
    </source>
</evidence>
<dbReference type="PANTHER" id="PTHR30483">
    <property type="entry name" value="LEUCINE-SPECIFIC-BINDING PROTEIN"/>
    <property type="match status" value="1"/>
</dbReference>
<dbReference type="InterPro" id="IPR028081">
    <property type="entry name" value="Leu-bd"/>
</dbReference>
<feature type="domain" description="Leucine-binding protein" evidence="2">
    <location>
        <begin position="56"/>
        <end position="366"/>
    </location>
</feature>
<dbReference type="InterPro" id="IPR028082">
    <property type="entry name" value="Peripla_BP_I"/>
</dbReference>
<dbReference type="EMBL" id="JAKRVX010000006">
    <property type="protein sequence ID" value="MCL9817861.1"/>
    <property type="molecule type" value="Genomic_DNA"/>
</dbReference>
<dbReference type="CDD" id="cd06346">
    <property type="entry name" value="PBP1_ABC_ligand_binding-like"/>
    <property type="match status" value="1"/>
</dbReference>
<keyword evidence="1" id="KW-0732">Signal</keyword>
<evidence type="ECO:0000256" key="1">
    <source>
        <dbReference type="ARBA" id="ARBA00022729"/>
    </source>
</evidence>
<reference evidence="3" key="2">
    <citation type="submission" date="2022-02" db="EMBL/GenBank/DDBJ databases">
        <authorList>
            <person name="Elcheninov A.G."/>
            <person name="Sorokin D.Y."/>
            <person name="Kublanov I.V."/>
        </authorList>
    </citation>
    <scope>NUCLEOTIDE SEQUENCE</scope>
    <source>
        <strain evidence="3">AArc-St2</strain>
    </source>
</reference>
<comment type="caution">
    <text evidence="3">The sequence shown here is derived from an EMBL/GenBank/DDBJ whole genome shotgun (WGS) entry which is preliminary data.</text>
</comment>
<dbReference type="Proteomes" id="UP001203207">
    <property type="component" value="Unassembled WGS sequence"/>
</dbReference>
<reference evidence="3" key="1">
    <citation type="journal article" date="2022" name="Syst. Appl. Microbiol.">
        <title>Natronocalculus amylovorans gen. nov., sp. nov., and Natranaeroarchaeum aerophilus sp. nov., dominant culturable amylolytic natronoarchaea from hypersaline soda lakes in southwestern Siberia.</title>
        <authorList>
            <person name="Sorokin D.Y."/>
            <person name="Elcheninov A.G."/>
            <person name="Khizhniak T.V."/>
            <person name="Koenen M."/>
            <person name="Bale N.J."/>
            <person name="Damste J.S.S."/>
            <person name="Kublanov I.V."/>
        </authorList>
    </citation>
    <scope>NUCLEOTIDE SEQUENCE</scope>
    <source>
        <strain evidence="3">AArc-St2</strain>
    </source>
</reference>
<dbReference type="InterPro" id="IPR051010">
    <property type="entry name" value="BCAA_transport"/>
</dbReference>
<evidence type="ECO:0000313" key="4">
    <source>
        <dbReference type="Proteomes" id="UP001203207"/>
    </source>
</evidence>
<dbReference type="AlphaFoldDB" id="A0AAE3FYX2"/>
<gene>
    <name evidence="3" type="ORF">AArcSt2_13015</name>
</gene>
<dbReference type="PROSITE" id="PS51257">
    <property type="entry name" value="PROKAR_LIPOPROTEIN"/>
    <property type="match status" value="1"/>
</dbReference>
<name>A0AAE3FYX2_9EURY</name>
<proteinExistence type="predicted"/>
<dbReference type="Gene3D" id="3.40.50.2300">
    <property type="match status" value="2"/>
</dbReference>
<evidence type="ECO:0000313" key="3">
    <source>
        <dbReference type="EMBL" id="MCL9817861.1"/>
    </source>
</evidence>
<protein>
    <submittedName>
        <fullName evidence="3">ABC transporter substrate-binding protein</fullName>
    </submittedName>
</protein>
<organism evidence="3 4">
    <name type="scientific">Natronocalculus amylovorans</name>
    <dbReference type="NCBI Taxonomy" id="2917812"/>
    <lineage>
        <taxon>Archaea</taxon>
        <taxon>Methanobacteriati</taxon>
        <taxon>Methanobacteriota</taxon>
        <taxon>Stenosarchaea group</taxon>
        <taxon>Halobacteria</taxon>
        <taxon>Halobacteriales</taxon>
        <taxon>Haloferacaceae</taxon>
        <taxon>Natronocalculus</taxon>
    </lineage>
</organism>
<sequence length="431" mass="44784">MVRDIDRRTFVTGAAAIGAAGLAGCTGNGNGNGNGNGDGNGDDSGNGNGNGGAGREVSLGVLMPITGDLGSLGGTIRDGALLVRDQLEDAGVDYDINIVEGDTQTDPTAGVSEANSMVNAGVPAVVGPAASNVNFQVVENVFIPNGVVGMSPSSTAPGVTDLDDDGYIFRTCPSDALQGQVMGEVARDRLEAETAATLFLNDDYGQALEAEFVSAFEEDGGTVLNQVSFEPEQPSYSPQLGDALDEDPDTLMVVGFPQSGIQLFRDYYSDYDTGVDIIVPDGLRDSDLPGEVGNDMENVIGTAPLSDGPGSDFFNESYEEAYDRSPGVFNGQAYDAAAVLILANIAAGDNDGTAIRDEIRNVANPDGEVVGPEDLPEAIEMVENGEEINYQGASSSVDFDDNGDMIAVAYEIFQFLDGGIETLDTLDFEAE</sequence>
<dbReference type="PANTHER" id="PTHR30483:SF6">
    <property type="entry name" value="PERIPLASMIC BINDING PROTEIN OF ABC TRANSPORTER FOR NATURAL AMINO ACIDS"/>
    <property type="match status" value="1"/>
</dbReference>